<sequence length="106" mass="10740">MEPPGTEADPAEVVAAAVRAVPGVAGLYGGLFGEVATHLAGRRVPGVRIDDRGEVEVHIVIRWGHPVPSTADAVRRAVSALVPGGVRVVVDDVAVPGEPAEHGGAT</sequence>
<organism evidence="2 3">
    <name type="scientific">Jiangella alkaliphila</name>
    <dbReference type="NCBI Taxonomy" id="419479"/>
    <lineage>
        <taxon>Bacteria</taxon>
        <taxon>Bacillati</taxon>
        <taxon>Actinomycetota</taxon>
        <taxon>Actinomycetes</taxon>
        <taxon>Jiangellales</taxon>
        <taxon>Jiangellaceae</taxon>
        <taxon>Jiangella</taxon>
    </lineage>
</organism>
<dbReference type="STRING" id="419479.SAMN04488563_6166"/>
<proteinExistence type="inferred from homology"/>
<dbReference type="InterPro" id="IPR005531">
    <property type="entry name" value="Asp23"/>
</dbReference>
<protein>
    <submittedName>
        <fullName evidence="2">Uncharacterized conserved protein YloU, alkaline shock protein (Asp23) family</fullName>
    </submittedName>
</protein>
<dbReference type="Pfam" id="PF03780">
    <property type="entry name" value="Asp23"/>
    <property type="match status" value="1"/>
</dbReference>
<dbReference type="AlphaFoldDB" id="A0A1H2LHZ1"/>
<dbReference type="RefSeq" id="WP_046771734.1">
    <property type="nucleotide sequence ID" value="NZ_LBMC01000046.1"/>
</dbReference>
<evidence type="ECO:0000313" key="2">
    <source>
        <dbReference type="EMBL" id="SDU80424.1"/>
    </source>
</evidence>
<name>A0A1H2LHZ1_9ACTN</name>
<dbReference type="EMBL" id="LT629791">
    <property type="protein sequence ID" value="SDU80424.1"/>
    <property type="molecule type" value="Genomic_DNA"/>
</dbReference>
<gene>
    <name evidence="2" type="ORF">SAMN04488563_6166</name>
</gene>
<dbReference type="Proteomes" id="UP000182977">
    <property type="component" value="Chromosome I"/>
</dbReference>
<dbReference type="OrthoDB" id="5195799at2"/>
<accession>A0A1H2LHZ1</accession>
<comment type="similarity">
    <text evidence="1">Belongs to the asp23 family.</text>
</comment>
<evidence type="ECO:0000256" key="1">
    <source>
        <dbReference type="ARBA" id="ARBA00005721"/>
    </source>
</evidence>
<evidence type="ECO:0000313" key="3">
    <source>
        <dbReference type="Proteomes" id="UP000182977"/>
    </source>
</evidence>
<reference evidence="3" key="1">
    <citation type="submission" date="2016-10" db="EMBL/GenBank/DDBJ databases">
        <authorList>
            <person name="Varghese N."/>
            <person name="Submissions S."/>
        </authorList>
    </citation>
    <scope>NUCLEOTIDE SEQUENCE [LARGE SCALE GENOMIC DNA]</scope>
    <source>
        <strain evidence="3">DSM 45079</strain>
    </source>
</reference>
<keyword evidence="3" id="KW-1185">Reference proteome</keyword>